<dbReference type="InterPro" id="IPR001128">
    <property type="entry name" value="Cyt_P450"/>
</dbReference>
<sequence>MLGLLSTSSGSEAALVLKMALPIGIGLASAAFLTIKAVTRDTLSVDKSIPTASLRPGEATHDAEYEEDPDLFVLRCEEQYGAVFNCYLRNRLYTVISEPLVREVFMTDDLSLAEATDDLTGLHAQTMSITKSKRDFSDPAFHAMVRDNITPNLALFTPKIVECIQAVIERELDRSQDRELIENPLLVFQNAITRAMAAVFMGDEAAKDDKVLHTFIHCTEDLARIMSPNSRSKRWHALFNKFKYTIVNPLRKHVQVLVDFATPIVQERRRQEAEALEKGIEYKRPLDIMQRILDNFDKYGVVDLEDVCGHLIVLVLGAVHSTSDGSTYLCYYLAAFSECIEPLYQEQIEVLDQICTEREEQRQKKLACGDVHSVEEFTDTNLDPRNDRELSSLAVKRMVKMDSFVREYFRFRSERVELAHKAKNDVVLSNGMTIHKGGKVLVNLRSVHQNPETQGADPTEFRPWRFVGKGKVATKVSTDFLSFGMGKHACPGRFLATQEIKTIGALMVSRYSKIEMQDSSKMMKALLSRVGDPVHTGLYFTRRDVKNSN</sequence>
<comment type="similarity">
    <text evidence="2 6">Belongs to the cytochrome P450 family.</text>
</comment>
<dbReference type="Pfam" id="PF00067">
    <property type="entry name" value="p450"/>
    <property type="match status" value="2"/>
</dbReference>
<dbReference type="AlphaFoldDB" id="A0A9P8A895"/>
<name>A0A9P8A895_MORAP</name>
<dbReference type="Gene3D" id="1.10.630.10">
    <property type="entry name" value="Cytochrome P450"/>
    <property type="match status" value="1"/>
</dbReference>
<protein>
    <recommendedName>
        <fullName evidence="10">Cytochrome P450</fullName>
    </recommendedName>
</protein>
<accession>A0A9P8A895</accession>
<keyword evidence="7" id="KW-0812">Transmembrane</keyword>
<keyword evidence="4 5" id="KW-0408">Iron</keyword>
<comment type="cofactor">
    <cofactor evidence="1 5">
        <name>heme</name>
        <dbReference type="ChEBI" id="CHEBI:30413"/>
    </cofactor>
</comment>
<dbReference type="GO" id="GO:0016705">
    <property type="term" value="F:oxidoreductase activity, acting on paired donors, with incorporation or reduction of molecular oxygen"/>
    <property type="evidence" value="ECO:0007669"/>
    <property type="project" value="InterPro"/>
</dbReference>
<dbReference type="GO" id="GO:0004497">
    <property type="term" value="F:monooxygenase activity"/>
    <property type="evidence" value="ECO:0007669"/>
    <property type="project" value="UniProtKB-KW"/>
</dbReference>
<gene>
    <name evidence="8" type="ORF">KVV02_003378</name>
</gene>
<keyword evidence="6" id="KW-0560">Oxidoreductase</keyword>
<comment type="caution">
    <text evidence="8">The sequence shown here is derived from an EMBL/GenBank/DDBJ whole genome shotgun (WGS) entry which is preliminary data.</text>
</comment>
<evidence type="ECO:0000256" key="3">
    <source>
        <dbReference type="ARBA" id="ARBA00022723"/>
    </source>
</evidence>
<evidence type="ECO:0000256" key="2">
    <source>
        <dbReference type="ARBA" id="ARBA00010617"/>
    </source>
</evidence>
<keyword evidence="6" id="KW-0503">Monooxygenase</keyword>
<dbReference type="PRINTS" id="PR00465">
    <property type="entry name" value="EP450IV"/>
</dbReference>
<dbReference type="GO" id="GO:0005506">
    <property type="term" value="F:iron ion binding"/>
    <property type="evidence" value="ECO:0007669"/>
    <property type="project" value="InterPro"/>
</dbReference>
<evidence type="ECO:0000256" key="1">
    <source>
        <dbReference type="ARBA" id="ARBA00001971"/>
    </source>
</evidence>
<feature type="transmembrane region" description="Helical" evidence="7">
    <location>
        <begin position="20"/>
        <end position="39"/>
    </location>
</feature>
<reference evidence="8" key="1">
    <citation type="submission" date="2021-07" db="EMBL/GenBank/DDBJ databases">
        <title>Draft genome of Mortierella alpina, strain LL118, isolated from an aspen leaf litter sample.</title>
        <authorList>
            <person name="Yang S."/>
            <person name="Vinatzer B.A."/>
        </authorList>
    </citation>
    <scope>NUCLEOTIDE SEQUENCE</scope>
    <source>
        <strain evidence="8">LL118</strain>
    </source>
</reference>
<dbReference type="PROSITE" id="PS00086">
    <property type="entry name" value="CYTOCHROME_P450"/>
    <property type="match status" value="1"/>
</dbReference>
<evidence type="ECO:0000313" key="9">
    <source>
        <dbReference type="Proteomes" id="UP000717515"/>
    </source>
</evidence>
<feature type="binding site" description="axial binding residue" evidence="5">
    <location>
        <position position="490"/>
    </location>
    <ligand>
        <name>heme</name>
        <dbReference type="ChEBI" id="CHEBI:30413"/>
    </ligand>
    <ligandPart>
        <name>Fe</name>
        <dbReference type="ChEBI" id="CHEBI:18248"/>
    </ligandPart>
</feature>
<dbReference type="CDD" id="cd11041">
    <property type="entry name" value="CYP503A1-like"/>
    <property type="match status" value="1"/>
</dbReference>
<keyword evidence="7" id="KW-0472">Membrane</keyword>
<keyword evidence="3 5" id="KW-0479">Metal-binding</keyword>
<dbReference type="InterPro" id="IPR002403">
    <property type="entry name" value="Cyt_P450_E_grp-IV"/>
</dbReference>
<dbReference type="Proteomes" id="UP000717515">
    <property type="component" value="Unassembled WGS sequence"/>
</dbReference>
<keyword evidence="7" id="KW-1133">Transmembrane helix</keyword>
<dbReference type="EMBL" id="JAIFTL010000076">
    <property type="protein sequence ID" value="KAG9324132.1"/>
    <property type="molecule type" value="Genomic_DNA"/>
</dbReference>
<evidence type="ECO:0000313" key="8">
    <source>
        <dbReference type="EMBL" id="KAG9324132.1"/>
    </source>
</evidence>
<proteinExistence type="inferred from homology"/>
<evidence type="ECO:0000256" key="4">
    <source>
        <dbReference type="ARBA" id="ARBA00023004"/>
    </source>
</evidence>
<organism evidence="8 9">
    <name type="scientific">Mortierella alpina</name>
    <name type="common">Oleaginous fungus</name>
    <name type="synonym">Mortierella renispora</name>
    <dbReference type="NCBI Taxonomy" id="64518"/>
    <lineage>
        <taxon>Eukaryota</taxon>
        <taxon>Fungi</taxon>
        <taxon>Fungi incertae sedis</taxon>
        <taxon>Mucoromycota</taxon>
        <taxon>Mortierellomycotina</taxon>
        <taxon>Mortierellomycetes</taxon>
        <taxon>Mortierellales</taxon>
        <taxon>Mortierellaceae</taxon>
        <taxon>Mortierella</taxon>
    </lineage>
</organism>
<dbReference type="PANTHER" id="PTHR46206">
    <property type="entry name" value="CYTOCHROME P450"/>
    <property type="match status" value="1"/>
</dbReference>
<dbReference type="PANTHER" id="PTHR46206:SF7">
    <property type="entry name" value="P450, PUTATIVE (EUROFUNG)-RELATED"/>
    <property type="match status" value="1"/>
</dbReference>
<dbReference type="InterPro" id="IPR017972">
    <property type="entry name" value="Cyt_P450_CS"/>
</dbReference>
<dbReference type="InterPro" id="IPR036396">
    <property type="entry name" value="Cyt_P450_sf"/>
</dbReference>
<dbReference type="SUPFAM" id="SSF48264">
    <property type="entry name" value="Cytochrome P450"/>
    <property type="match status" value="1"/>
</dbReference>
<evidence type="ECO:0000256" key="7">
    <source>
        <dbReference type="SAM" id="Phobius"/>
    </source>
</evidence>
<evidence type="ECO:0008006" key="10">
    <source>
        <dbReference type="Google" id="ProtNLM"/>
    </source>
</evidence>
<evidence type="ECO:0000256" key="5">
    <source>
        <dbReference type="PIRSR" id="PIRSR602403-1"/>
    </source>
</evidence>
<evidence type="ECO:0000256" key="6">
    <source>
        <dbReference type="RuleBase" id="RU000461"/>
    </source>
</evidence>
<dbReference type="GO" id="GO:0020037">
    <property type="term" value="F:heme binding"/>
    <property type="evidence" value="ECO:0007669"/>
    <property type="project" value="InterPro"/>
</dbReference>
<keyword evidence="5 6" id="KW-0349">Heme</keyword>